<comment type="similarity">
    <text evidence="1">Belongs to the metallo-dependent hydrolases superfamily. ATZ/TRZ family.</text>
</comment>
<dbReference type="RefSeq" id="WP_157056149.1">
    <property type="nucleotide sequence ID" value="NZ_LFJJ01000137.1"/>
</dbReference>
<proteinExistence type="inferred from homology"/>
<feature type="domain" description="Amidohydrolase-related" evidence="2">
    <location>
        <begin position="73"/>
        <end position="417"/>
    </location>
</feature>
<keyword evidence="4" id="KW-1185">Reference proteome</keyword>
<dbReference type="PANTHER" id="PTHR43794">
    <property type="entry name" value="AMINOHYDROLASE SSNA-RELATED"/>
    <property type="match status" value="1"/>
</dbReference>
<dbReference type="SUPFAM" id="SSF51556">
    <property type="entry name" value="Metallo-dependent hydrolases"/>
    <property type="match status" value="1"/>
</dbReference>
<gene>
    <name evidence="3" type="ORF">BVER_00613c</name>
</gene>
<dbReference type="InterPro" id="IPR006680">
    <property type="entry name" value="Amidohydro-rel"/>
</dbReference>
<dbReference type="Gene3D" id="2.30.40.10">
    <property type="entry name" value="Urease, subunit C, domain 1"/>
    <property type="match status" value="1"/>
</dbReference>
<evidence type="ECO:0000259" key="2">
    <source>
        <dbReference type="Pfam" id="PF01979"/>
    </source>
</evidence>
<name>A0A0L0MAP5_9BURK</name>
<dbReference type="PANTHER" id="PTHR43794:SF5">
    <property type="entry name" value="CHLOROHYDROLASE FAMILY PROTEIN"/>
    <property type="match status" value="1"/>
</dbReference>
<dbReference type="PATRIC" id="fig|242163.4.peg.1268"/>
<reference evidence="4" key="1">
    <citation type="submission" date="2015-06" db="EMBL/GenBank/DDBJ databases">
        <title>Comparative genomics of Burkholderia leaf nodule symbionts.</title>
        <authorList>
            <person name="Carlier A."/>
            <person name="Eberl L."/>
            <person name="Pinto-Carbo M."/>
        </authorList>
    </citation>
    <scope>NUCLEOTIDE SEQUENCE [LARGE SCALE GENOMIC DNA]</scope>
    <source>
        <strain evidence="4">UZHbot4</strain>
    </source>
</reference>
<dbReference type="SUPFAM" id="SSF51338">
    <property type="entry name" value="Composite domain of metallo-dependent hydrolases"/>
    <property type="match status" value="1"/>
</dbReference>
<comment type="caution">
    <text evidence="3">The sequence shown here is derived from an EMBL/GenBank/DDBJ whole genome shotgun (WGS) entry which is preliminary data.</text>
</comment>
<dbReference type="InterPro" id="IPR032466">
    <property type="entry name" value="Metal_Hydrolase"/>
</dbReference>
<accession>A0A0L0MAP5</accession>
<evidence type="ECO:0000313" key="4">
    <source>
        <dbReference type="Proteomes" id="UP000036959"/>
    </source>
</evidence>
<organism evidence="3 4">
    <name type="scientific">Candidatus Burkholderia verschuerenii</name>
    <dbReference type="NCBI Taxonomy" id="242163"/>
    <lineage>
        <taxon>Bacteria</taxon>
        <taxon>Pseudomonadati</taxon>
        <taxon>Pseudomonadota</taxon>
        <taxon>Betaproteobacteria</taxon>
        <taxon>Burkholderiales</taxon>
        <taxon>Burkholderiaceae</taxon>
        <taxon>Burkholderia</taxon>
    </lineage>
</organism>
<dbReference type="Pfam" id="PF01979">
    <property type="entry name" value="Amidohydro_1"/>
    <property type="match status" value="1"/>
</dbReference>
<dbReference type="Proteomes" id="UP000036959">
    <property type="component" value="Unassembled WGS sequence"/>
</dbReference>
<dbReference type="NCBIfam" id="NF006056">
    <property type="entry name" value="PRK08204.1"/>
    <property type="match status" value="1"/>
</dbReference>
<dbReference type="Gene3D" id="3.20.20.140">
    <property type="entry name" value="Metal-dependent hydrolases"/>
    <property type="match status" value="1"/>
</dbReference>
<dbReference type="EMBL" id="LFJJ01000137">
    <property type="protein sequence ID" value="KND59356.1"/>
    <property type="molecule type" value="Genomic_DNA"/>
</dbReference>
<dbReference type="OrthoDB" id="9807210at2"/>
<dbReference type="InterPro" id="IPR011059">
    <property type="entry name" value="Metal-dep_hydrolase_composite"/>
</dbReference>
<sequence length="451" mass="48574">MAAAPLRESHAQGARQAFDDANVLIRGGTLLSMDPQVGDHAQADVLIRAGNIVAVGRDLDAPGVPVLDARGAIVLPGLIDTHWHMWNSLARGYAPTPSGTRFFEAMKTLSAAYEPDDSYLAVRYALAEAISGGITSVTNWAHNVRSPAHADAELRAMFESGAGGRFLYGYPQDMAASKTNDFADIERVRKQYFDGARGLIDLGVAIRGPERTPASTWRREMEFAQQRGLPFSVHVAVTRDVQKQRAIDQIHASGFLDASTELVHATHAGDEDFRAIVAAKSNVVITPFTEMRVGYGITPVKRMLDNGVRPTIGNDTTVLAGNADLFGVMRAVLSLANGQAEKELAVPSRRVLEMATIDAARNLGLESRIGSIAPGKQADMIVVDAKRLGAAPVTDPLAFVTEAAQPACVRDVLVAGRFLKRDGKLTRVDASRLVDDADAAWHRLQARIKRA</sequence>
<dbReference type="AlphaFoldDB" id="A0A0L0MAP5"/>
<protein>
    <recommendedName>
        <fullName evidence="2">Amidohydrolase-related domain-containing protein</fullName>
    </recommendedName>
</protein>
<dbReference type="GO" id="GO:0016810">
    <property type="term" value="F:hydrolase activity, acting on carbon-nitrogen (but not peptide) bonds"/>
    <property type="evidence" value="ECO:0007669"/>
    <property type="project" value="InterPro"/>
</dbReference>
<evidence type="ECO:0000256" key="1">
    <source>
        <dbReference type="ARBA" id="ARBA00006745"/>
    </source>
</evidence>
<evidence type="ECO:0000313" key="3">
    <source>
        <dbReference type="EMBL" id="KND59356.1"/>
    </source>
</evidence>
<dbReference type="InterPro" id="IPR050287">
    <property type="entry name" value="MTA/SAH_deaminase"/>
</dbReference>